<dbReference type="InterPro" id="IPR036388">
    <property type="entry name" value="WH-like_DNA-bd_sf"/>
</dbReference>
<keyword evidence="2" id="KW-0132">Cell division</keyword>
<evidence type="ECO:0000313" key="6">
    <source>
        <dbReference type="Proteomes" id="UP000243626"/>
    </source>
</evidence>
<dbReference type="GO" id="GO:0051301">
    <property type="term" value="P:cell division"/>
    <property type="evidence" value="ECO:0007669"/>
    <property type="project" value="UniProtKB-KW"/>
</dbReference>
<evidence type="ECO:0000313" key="5">
    <source>
        <dbReference type="EMBL" id="WOS96513.1"/>
    </source>
</evidence>
<dbReference type="GO" id="GO:0051304">
    <property type="term" value="P:chromosome separation"/>
    <property type="evidence" value="ECO:0007669"/>
    <property type="project" value="InterPro"/>
</dbReference>
<keyword evidence="4" id="KW-0131">Cell cycle</keyword>
<reference evidence="6" key="1">
    <citation type="submission" date="2017-09" db="EMBL/GenBank/DDBJ databases">
        <title>Bacterial strain isolated from the female urinary microbiota.</title>
        <authorList>
            <person name="Thomas-White K."/>
            <person name="Kumar N."/>
            <person name="Forster S."/>
            <person name="Putonti C."/>
            <person name="Lawley T."/>
            <person name="Wolfe A.J."/>
        </authorList>
    </citation>
    <scope>NUCLEOTIDE SEQUENCE [LARGE SCALE GENOMIC DNA]</scope>
    <source>
        <strain evidence="6">UMB0959</strain>
    </source>
</reference>
<dbReference type="Gene3D" id="1.10.10.10">
    <property type="entry name" value="Winged helix-like DNA-binding domain superfamily/Winged helix DNA-binding domain"/>
    <property type="match status" value="1"/>
</dbReference>
<evidence type="ECO:0000256" key="2">
    <source>
        <dbReference type="ARBA" id="ARBA00022618"/>
    </source>
</evidence>
<organism evidence="5 6">
    <name type="scientific">Nosocomiicoccus massiliensis</name>
    <dbReference type="NCBI Taxonomy" id="1232430"/>
    <lineage>
        <taxon>Bacteria</taxon>
        <taxon>Bacillati</taxon>
        <taxon>Bacillota</taxon>
        <taxon>Bacilli</taxon>
        <taxon>Bacillales</taxon>
        <taxon>Staphylococcaceae</taxon>
        <taxon>Nosocomiicoccus</taxon>
    </lineage>
</organism>
<dbReference type="InterPro" id="IPR005234">
    <property type="entry name" value="ScpB_csome_segregation"/>
</dbReference>
<dbReference type="RefSeq" id="WP_102167319.1">
    <property type="nucleotide sequence ID" value="NZ_CP136964.1"/>
</dbReference>
<evidence type="ECO:0000256" key="1">
    <source>
        <dbReference type="ARBA" id="ARBA00022490"/>
    </source>
</evidence>
<accession>A0AAF0YJ19</accession>
<dbReference type="NCBIfam" id="TIGR00281">
    <property type="entry name" value="SMC-Scp complex subunit ScpB"/>
    <property type="match status" value="1"/>
</dbReference>
<protein>
    <submittedName>
        <fullName evidence="5">SMC-Scp complex subunit ScpB</fullName>
    </submittedName>
</protein>
<sequence>MSVEKIDIVEAMLYIAGDIGVKESSLIKNIPITKDGLEQSVELYNKHKKHLNILVHEDIYYLKTTPIVEEYILKLLKERPSNKLSNQALEVLSIIAYNQPVARGMIEELRGVSPDGPIQTLLNKNLIQRVSIENDRRTFYKTTQTFLEIFGLKTITDLPSADEIEEDEHIELFFNQLKGENDE</sequence>
<proteinExistence type="predicted"/>
<dbReference type="InterPro" id="IPR036390">
    <property type="entry name" value="WH_DNA-bd_sf"/>
</dbReference>
<dbReference type="EMBL" id="CP136964">
    <property type="protein sequence ID" value="WOS96513.1"/>
    <property type="molecule type" value="Genomic_DNA"/>
</dbReference>
<dbReference type="Proteomes" id="UP000243626">
    <property type="component" value="Chromosome"/>
</dbReference>
<dbReference type="Pfam" id="PF04079">
    <property type="entry name" value="SMC_ScpB"/>
    <property type="match status" value="1"/>
</dbReference>
<evidence type="ECO:0000256" key="3">
    <source>
        <dbReference type="ARBA" id="ARBA00022829"/>
    </source>
</evidence>
<dbReference type="PANTHER" id="PTHR34298">
    <property type="entry name" value="SEGREGATION AND CONDENSATION PROTEIN B"/>
    <property type="match status" value="1"/>
</dbReference>
<evidence type="ECO:0000256" key="4">
    <source>
        <dbReference type="ARBA" id="ARBA00023306"/>
    </source>
</evidence>
<keyword evidence="6" id="KW-1185">Reference proteome</keyword>
<gene>
    <name evidence="5" type="primary">scpB</name>
    <name evidence="5" type="ORF">CJ229_001860</name>
</gene>
<name>A0AAF0YJ19_9STAP</name>
<keyword evidence="1" id="KW-0963">Cytoplasm</keyword>
<dbReference type="KEGG" id="nmy:CJ229_001860"/>
<dbReference type="SUPFAM" id="SSF46785">
    <property type="entry name" value="Winged helix' DNA-binding domain"/>
    <property type="match status" value="1"/>
</dbReference>
<dbReference type="PANTHER" id="PTHR34298:SF2">
    <property type="entry name" value="SEGREGATION AND CONDENSATION PROTEIN B"/>
    <property type="match status" value="1"/>
</dbReference>
<dbReference type="AlphaFoldDB" id="A0AAF0YJ19"/>
<keyword evidence="3" id="KW-0159">Chromosome partition</keyword>